<protein>
    <recommendedName>
        <fullName evidence="9">AP2/ERF domain-containing protein</fullName>
    </recommendedName>
</protein>
<dbReference type="KEGG" id="crb:17900310"/>
<dbReference type="GO" id="GO:0005634">
    <property type="term" value="C:nucleus"/>
    <property type="evidence" value="ECO:0007669"/>
    <property type="project" value="UniProtKB-SubCell"/>
</dbReference>
<comment type="similarity">
    <text evidence="7">Belongs to the AP2/ERF transcription factor family. ERF subfamily.</text>
</comment>
<evidence type="ECO:0000256" key="2">
    <source>
        <dbReference type="ARBA" id="ARBA00022745"/>
    </source>
</evidence>
<comment type="subcellular location">
    <subcellularLocation>
        <location evidence="1">Nucleus</location>
    </subcellularLocation>
</comment>
<feature type="domain" description="AP2/ERF" evidence="9">
    <location>
        <begin position="53"/>
        <end position="110"/>
    </location>
</feature>
<dbReference type="InterPro" id="IPR001471">
    <property type="entry name" value="AP2/ERF_dom"/>
</dbReference>
<keyword evidence="4" id="KW-0238">DNA-binding</keyword>
<feature type="compositionally biased region" description="Polar residues" evidence="8">
    <location>
        <begin position="39"/>
        <end position="52"/>
    </location>
</feature>
<gene>
    <name evidence="10" type="ORF">CARUB_v10011023mg</name>
</gene>
<dbReference type="FunFam" id="3.30.730.10:FF:000001">
    <property type="entry name" value="Ethylene-responsive transcription factor 2"/>
    <property type="match status" value="1"/>
</dbReference>
<dbReference type="Proteomes" id="UP000029121">
    <property type="component" value="Unassembled WGS sequence"/>
</dbReference>
<evidence type="ECO:0000256" key="7">
    <source>
        <dbReference type="ARBA" id="ARBA00024343"/>
    </source>
</evidence>
<dbReference type="InterPro" id="IPR036955">
    <property type="entry name" value="AP2/ERF_dom_sf"/>
</dbReference>
<dbReference type="STRING" id="81985.R0GMZ6"/>
<dbReference type="CDD" id="cd00018">
    <property type="entry name" value="AP2"/>
    <property type="match status" value="1"/>
</dbReference>
<feature type="compositionally biased region" description="Pro residues" evidence="8">
    <location>
        <begin position="234"/>
        <end position="245"/>
    </location>
</feature>
<dbReference type="PRINTS" id="PR00367">
    <property type="entry name" value="ETHRSPELEMNT"/>
</dbReference>
<evidence type="ECO:0000259" key="9">
    <source>
        <dbReference type="PROSITE" id="PS51032"/>
    </source>
</evidence>
<dbReference type="GO" id="GO:0003700">
    <property type="term" value="F:DNA-binding transcription factor activity"/>
    <property type="evidence" value="ECO:0007669"/>
    <property type="project" value="InterPro"/>
</dbReference>
<name>R0GMZ6_9BRAS</name>
<keyword evidence="6" id="KW-0539">Nucleus</keyword>
<evidence type="ECO:0000256" key="5">
    <source>
        <dbReference type="ARBA" id="ARBA00023163"/>
    </source>
</evidence>
<dbReference type="InterPro" id="IPR016177">
    <property type="entry name" value="DNA-bd_dom_sf"/>
</dbReference>
<keyword evidence="5" id="KW-0804">Transcription</keyword>
<dbReference type="SMART" id="SM00380">
    <property type="entry name" value="AP2"/>
    <property type="match status" value="1"/>
</dbReference>
<keyword evidence="3" id="KW-0805">Transcription regulation</keyword>
<evidence type="ECO:0000256" key="1">
    <source>
        <dbReference type="ARBA" id="ARBA00004123"/>
    </source>
</evidence>
<feature type="region of interest" description="Disordered" evidence="8">
    <location>
        <begin position="229"/>
        <end position="251"/>
    </location>
</feature>
<dbReference type="GO" id="GO:0009873">
    <property type="term" value="P:ethylene-activated signaling pathway"/>
    <property type="evidence" value="ECO:0007669"/>
    <property type="project" value="UniProtKB-KW"/>
</dbReference>
<evidence type="ECO:0000256" key="3">
    <source>
        <dbReference type="ARBA" id="ARBA00023015"/>
    </source>
</evidence>
<dbReference type="PANTHER" id="PTHR31677:SF245">
    <property type="entry name" value="ETHYLENE-RESPONSIVE TRANSCRIPTION FACTOR ESR1"/>
    <property type="match status" value="1"/>
</dbReference>
<proteinExistence type="inferred from homology"/>
<reference evidence="11" key="1">
    <citation type="journal article" date="2013" name="Nat. Genet.">
        <title>The Capsella rubella genome and the genomic consequences of rapid mating system evolution.</title>
        <authorList>
            <person name="Slotte T."/>
            <person name="Hazzouri K.M."/>
            <person name="Agren J.A."/>
            <person name="Koenig D."/>
            <person name="Maumus F."/>
            <person name="Guo Y.L."/>
            <person name="Steige K."/>
            <person name="Platts A.E."/>
            <person name="Escobar J.S."/>
            <person name="Newman L.K."/>
            <person name="Wang W."/>
            <person name="Mandakova T."/>
            <person name="Vello E."/>
            <person name="Smith L.M."/>
            <person name="Henz S.R."/>
            <person name="Steffen J."/>
            <person name="Takuno S."/>
            <person name="Brandvain Y."/>
            <person name="Coop G."/>
            <person name="Andolfatto P."/>
            <person name="Hu T.T."/>
            <person name="Blanchette M."/>
            <person name="Clark R.M."/>
            <person name="Quesneville H."/>
            <person name="Nordborg M."/>
            <person name="Gaut B.S."/>
            <person name="Lysak M.A."/>
            <person name="Jenkins J."/>
            <person name="Grimwood J."/>
            <person name="Chapman J."/>
            <person name="Prochnik S."/>
            <person name="Shu S."/>
            <person name="Rokhsar D."/>
            <person name="Schmutz J."/>
            <person name="Weigel D."/>
            <person name="Wright S.I."/>
        </authorList>
    </citation>
    <scope>NUCLEOTIDE SEQUENCE [LARGE SCALE GENOMIC DNA]</scope>
    <source>
        <strain evidence="11">cv. Monte Gargano</strain>
    </source>
</reference>
<accession>R0GMZ6</accession>
<dbReference type="EMBL" id="KB870805">
    <property type="protein sequence ID" value="EOA37327.1"/>
    <property type="molecule type" value="Genomic_DNA"/>
</dbReference>
<organism evidence="10 11">
    <name type="scientific">Capsella rubella</name>
    <dbReference type="NCBI Taxonomy" id="81985"/>
    <lineage>
        <taxon>Eukaryota</taxon>
        <taxon>Viridiplantae</taxon>
        <taxon>Streptophyta</taxon>
        <taxon>Embryophyta</taxon>
        <taxon>Tracheophyta</taxon>
        <taxon>Spermatophyta</taxon>
        <taxon>Magnoliopsida</taxon>
        <taxon>eudicotyledons</taxon>
        <taxon>Gunneridae</taxon>
        <taxon>Pentapetalae</taxon>
        <taxon>rosids</taxon>
        <taxon>malvids</taxon>
        <taxon>Brassicales</taxon>
        <taxon>Brassicaceae</taxon>
        <taxon>Camelineae</taxon>
        <taxon>Capsella</taxon>
    </lineage>
</organism>
<dbReference type="SUPFAM" id="SSF54171">
    <property type="entry name" value="DNA-binding domain"/>
    <property type="match status" value="1"/>
</dbReference>
<dbReference type="OrthoDB" id="1902708at2759"/>
<sequence>MEEALRNFHGSNETDPNPFTRSFTNTTSSPANRKKSSKDTTVTVAGAGSSTTRYRGVRRRPWGRYAAEIRDPISKERRWLGTFDTAEQAACAYDSAARTFRGAKARTNFAYPTAVLVPDQRFSFSTKKSFPSVRCPLPSLPFDHHSTHEFYGAPAQQNINTQSIFLRDASCSSRVPSAFRNSFNGSSSSYSAPKTASISSSETQNYESFFPEETSDSGLLQEVVHEFLKKNRSTPPPPPPNPPPVTSLHENSGDFSALTIYSDNMFQGTKEPLSSKLDRCGNSQGIEDSGYFDGVSAAADGGSTYGSNEWGYQEMLMYGAQLGCTCRRSWG</sequence>
<feature type="compositionally biased region" description="Polar residues" evidence="8">
    <location>
        <begin position="9"/>
        <end position="31"/>
    </location>
</feature>
<dbReference type="Gene3D" id="3.30.730.10">
    <property type="entry name" value="AP2/ERF domain"/>
    <property type="match status" value="1"/>
</dbReference>
<dbReference type="PANTHER" id="PTHR31677">
    <property type="entry name" value="AP2 DOMAIN CLASS TRANSCRIPTION FACTOR"/>
    <property type="match status" value="1"/>
</dbReference>
<dbReference type="GO" id="GO:0003677">
    <property type="term" value="F:DNA binding"/>
    <property type="evidence" value="ECO:0007669"/>
    <property type="project" value="UniProtKB-KW"/>
</dbReference>
<dbReference type="eggNOG" id="ENOG502RE27">
    <property type="taxonomic scope" value="Eukaryota"/>
</dbReference>
<keyword evidence="11" id="KW-1185">Reference proteome</keyword>
<evidence type="ECO:0000256" key="8">
    <source>
        <dbReference type="SAM" id="MobiDB-lite"/>
    </source>
</evidence>
<dbReference type="AlphaFoldDB" id="R0GMZ6"/>
<feature type="region of interest" description="Disordered" evidence="8">
    <location>
        <begin position="1"/>
        <end position="55"/>
    </location>
</feature>
<evidence type="ECO:0000313" key="10">
    <source>
        <dbReference type="EMBL" id="EOA37327.1"/>
    </source>
</evidence>
<evidence type="ECO:0000256" key="4">
    <source>
        <dbReference type="ARBA" id="ARBA00023125"/>
    </source>
</evidence>
<keyword evidence="2" id="KW-0936">Ethylene signaling pathway</keyword>
<evidence type="ECO:0000313" key="11">
    <source>
        <dbReference type="Proteomes" id="UP000029121"/>
    </source>
</evidence>
<dbReference type="PROSITE" id="PS51032">
    <property type="entry name" value="AP2_ERF"/>
    <property type="match status" value="1"/>
</dbReference>
<evidence type="ECO:0000256" key="6">
    <source>
        <dbReference type="ARBA" id="ARBA00023242"/>
    </source>
</evidence>
<dbReference type="Pfam" id="PF00847">
    <property type="entry name" value="AP2"/>
    <property type="match status" value="1"/>
</dbReference>